<dbReference type="Proteomes" id="UP000319976">
    <property type="component" value="Chromosome"/>
</dbReference>
<dbReference type="EMBL" id="CP036316">
    <property type="protein sequence ID" value="QDT63201.1"/>
    <property type="molecule type" value="Genomic_DNA"/>
</dbReference>
<dbReference type="AlphaFoldDB" id="A0A517T4C0"/>
<evidence type="ECO:0000313" key="1">
    <source>
        <dbReference type="EMBL" id="QDT63201.1"/>
    </source>
</evidence>
<keyword evidence="2" id="KW-1185">Reference proteome</keyword>
<organism evidence="1 2">
    <name type="scientific">Calycomorphotria hydatis</name>
    <dbReference type="NCBI Taxonomy" id="2528027"/>
    <lineage>
        <taxon>Bacteria</taxon>
        <taxon>Pseudomonadati</taxon>
        <taxon>Planctomycetota</taxon>
        <taxon>Planctomycetia</taxon>
        <taxon>Planctomycetales</taxon>
        <taxon>Planctomycetaceae</taxon>
        <taxon>Calycomorphotria</taxon>
    </lineage>
</organism>
<protein>
    <submittedName>
        <fullName evidence="1">Uncharacterized protein</fullName>
    </submittedName>
</protein>
<sequence>MEDAHGKEPRQAGMLNGREIPRLLFRTTVRLELPTLSWVKKRNSLRR</sequence>
<proteinExistence type="predicted"/>
<name>A0A517T4C0_9PLAN</name>
<accession>A0A517T4C0</accession>
<evidence type="ECO:0000313" key="2">
    <source>
        <dbReference type="Proteomes" id="UP000319976"/>
    </source>
</evidence>
<dbReference type="KEGG" id="chya:V22_04190"/>
<reference evidence="1 2" key="1">
    <citation type="submission" date="2019-02" db="EMBL/GenBank/DDBJ databases">
        <title>Deep-cultivation of Planctomycetes and their phenomic and genomic characterization uncovers novel biology.</title>
        <authorList>
            <person name="Wiegand S."/>
            <person name="Jogler M."/>
            <person name="Boedeker C."/>
            <person name="Pinto D."/>
            <person name="Vollmers J."/>
            <person name="Rivas-Marin E."/>
            <person name="Kohn T."/>
            <person name="Peeters S.H."/>
            <person name="Heuer A."/>
            <person name="Rast P."/>
            <person name="Oberbeckmann S."/>
            <person name="Bunk B."/>
            <person name="Jeske O."/>
            <person name="Meyerdierks A."/>
            <person name="Storesund J.E."/>
            <person name="Kallscheuer N."/>
            <person name="Luecker S."/>
            <person name="Lage O.M."/>
            <person name="Pohl T."/>
            <person name="Merkel B.J."/>
            <person name="Hornburger P."/>
            <person name="Mueller R.-W."/>
            <person name="Bruemmer F."/>
            <person name="Labrenz M."/>
            <person name="Spormann A.M."/>
            <person name="Op den Camp H."/>
            <person name="Overmann J."/>
            <person name="Amann R."/>
            <person name="Jetten M.S.M."/>
            <person name="Mascher T."/>
            <person name="Medema M.H."/>
            <person name="Devos D.P."/>
            <person name="Kaster A.-K."/>
            <person name="Ovreas L."/>
            <person name="Rohde M."/>
            <person name="Galperin M.Y."/>
            <person name="Jogler C."/>
        </authorList>
    </citation>
    <scope>NUCLEOTIDE SEQUENCE [LARGE SCALE GENOMIC DNA]</scope>
    <source>
        <strain evidence="1 2">V22</strain>
    </source>
</reference>
<gene>
    <name evidence="1" type="ORF">V22_04190</name>
</gene>